<dbReference type="Gene3D" id="2.60.40.10">
    <property type="entry name" value="Immunoglobulins"/>
    <property type="match status" value="1"/>
</dbReference>
<dbReference type="STRING" id="44009.RV01_GL001843"/>
<dbReference type="PRINTS" id="PR00133">
    <property type="entry name" value="GLHYDRLASE3"/>
</dbReference>
<dbReference type="GO" id="GO:0005975">
    <property type="term" value="P:carbohydrate metabolic process"/>
    <property type="evidence" value="ECO:0007669"/>
    <property type="project" value="InterPro"/>
</dbReference>
<evidence type="ECO:0000313" key="5">
    <source>
        <dbReference type="Proteomes" id="UP000014127"/>
    </source>
</evidence>
<evidence type="ECO:0000313" key="4">
    <source>
        <dbReference type="EMBL" id="EOT39261.1"/>
    </source>
</evidence>
<dbReference type="SUPFAM" id="SSF51445">
    <property type="entry name" value="(Trans)glycosidases"/>
    <property type="match status" value="1"/>
</dbReference>
<comment type="caution">
    <text evidence="4">The sequence shown here is derived from an EMBL/GenBank/DDBJ whole genome shotgun (WGS) entry which is preliminary data.</text>
</comment>
<dbReference type="Gene3D" id="3.40.50.1700">
    <property type="entry name" value="Glycoside hydrolase family 3 C-terminal domain"/>
    <property type="match status" value="1"/>
</dbReference>
<evidence type="ECO:0000259" key="3">
    <source>
        <dbReference type="SMART" id="SM01217"/>
    </source>
</evidence>
<dbReference type="Pfam" id="PF00933">
    <property type="entry name" value="Glyco_hydro_3"/>
    <property type="match status" value="1"/>
</dbReference>
<evidence type="ECO:0000256" key="1">
    <source>
        <dbReference type="ARBA" id="ARBA00005336"/>
    </source>
</evidence>
<organism evidence="4 5">
    <name type="scientific">Enterococcus dispar ATCC 51266</name>
    <dbReference type="NCBI Taxonomy" id="1139219"/>
    <lineage>
        <taxon>Bacteria</taxon>
        <taxon>Bacillati</taxon>
        <taxon>Bacillota</taxon>
        <taxon>Bacilli</taxon>
        <taxon>Lactobacillales</taxon>
        <taxon>Enterococcaceae</taxon>
        <taxon>Enterococcus</taxon>
    </lineage>
</organism>
<dbReference type="Pfam" id="PF01915">
    <property type="entry name" value="Glyco_hydro_3_C"/>
    <property type="match status" value="1"/>
</dbReference>
<proteinExistence type="inferred from homology"/>
<dbReference type="Proteomes" id="UP000014127">
    <property type="component" value="Unassembled WGS sequence"/>
</dbReference>
<dbReference type="InterPro" id="IPR026891">
    <property type="entry name" value="Fn3-like"/>
</dbReference>
<name>S0KJ99_9ENTE</name>
<dbReference type="SMART" id="SM01217">
    <property type="entry name" value="Fn3_like"/>
    <property type="match status" value="1"/>
</dbReference>
<keyword evidence="5" id="KW-1185">Reference proteome</keyword>
<dbReference type="InterPro" id="IPR017853">
    <property type="entry name" value="GH"/>
</dbReference>
<dbReference type="InterPro" id="IPR002772">
    <property type="entry name" value="Glyco_hydro_3_C"/>
</dbReference>
<dbReference type="Pfam" id="PF14310">
    <property type="entry name" value="Fn3-like"/>
    <property type="match status" value="1"/>
</dbReference>
<dbReference type="InterPro" id="IPR036881">
    <property type="entry name" value="Glyco_hydro_3_C_sf"/>
</dbReference>
<dbReference type="OrthoDB" id="9805821at2"/>
<keyword evidence="2" id="KW-0378">Hydrolase</keyword>
<dbReference type="GO" id="GO:0004553">
    <property type="term" value="F:hydrolase activity, hydrolyzing O-glycosyl compounds"/>
    <property type="evidence" value="ECO:0007669"/>
    <property type="project" value="InterPro"/>
</dbReference>
<reference evidence="4 5" key="1">
    <citation type="submission" date="2013-03" db="EMBL/GenBank/DDBJ databases">
        <title>The Genome Sequence of Enterococcus dispar ATCC_51266 (Illumina only assembly).</title>
        <authorList>
            <consortium name="The Broad Institute Genomics Platform"/>
            <consortium name="The Broad Institute Genome Sequencing Center for Infectious Disease"/>
            <person name="Earl A."/>
            <person name="Russ C."/>
            <person name="Gilmore M."/>
            <person name="Surin D."/>
            <person name="Walker B."/>
            <person name="Young S."/>
            <person name="Zeng Q."/>
            <person name="Gargeya S."/>
            <person name="Fitzgerald M."/>
            <person name="Haas B."/>
            <person name="Abouelleil A."/>
            <person name="Allen A.W."/>
            <person name="Alvarado L."/>
            <person name="Arachchi H.M."/>
            <person name="Berlin A.M."/>
            <person name="Chapman S.B."/>
            <person name="Gainer-Dewar J."/>
            <person name="Goldberg J."/>
            <person name="Griggs A."/>
            <person name="Gujja S."/>
            <person name="Hansen M."/>
            <person name="Howarth C."/>
            <person name="Imamovic A."/>
            <person name="Ireland A."/>
            <person name="Larimer J."/>
            <person name="McCowan C."/>
            <person name="Murphy C."/>
            <person name="Pearson M."/>
            <person name="Poon T.W."/>
            <person name="Priest M."/>
            <person name="Roberts A."/>
            <person name="Saif S."/>
            <person name="Shea T."/>
            <person name="Sisk P."/>
            <person name="Sykes S."/>
            <person name="Wortman J."/>
            <person name="Nusbaum C."/>
            <person name="Birren B."/>
        </authorList>
    </citation>
    <scope>NUCLEOTIDE SEQUENCE [LARGE SCALE GENOMIC DNA]</scope>
    <source>
        <strain evidence="4 5">ATCC 51266</strain>
    </source>
</reference>
<dbReference type="SUPFAM" id="SSF52279">
    <property type="entry name" value="Beta-D-glucan exohydrolase, C-terminal domain"/>
    <property type="match status" value="1"/>
</dbReference>
<dbReference type="AlphaFoldDB" id="S0KJ99"/>
<dbReference type="InterPro" id="IPR013783">
    <property type="entry name" value="Ig-like_fold"/>
</dbReference>
<dbReference type="RefSeq" id="WP_016173383.1">
    <property type="nucleotide sequence ID" value="NZ_ASWK01000001.1"/>
</dbReference>
<dbReference type="HOGENOM" id="CLU_004542_4_1_9"/>
<dbReference type="EMBL" id="AHYR01000011">
    <property type="protein sequence ID" value="EOT39261.1"/>
    <property type="molecule type" value="Genomic_DNA"/>
</dbReference>
<evidence type="ECO:0000256" key="2">
    <source>
        <dbReference type="ARBA" id="ARBA00022801"/>
    </source>
</evidence>
<accession>S0KJ99</accession>
<dbReference type="eggNOG" id="COG1472">
    <property type="taxonomic scope" value="Bacteria"/>
</dbReference>
<dbReference type="PANTHER" id="PTHR42715:SF10">
    <property type="entry name" value="BETA-GLUCOSIDASE"/>
    <property type="match status" value="1"/>
</dbReference>
<gene>
    <name evidence="4" type="ORF">OMK_02257</name>
</gene>
<dbReference type="InterPro" id="IPR001764">
    <property type="entry name" value="Glyco_hydro_3_N"/>
</dbReference>
<comment type="similarity">
    <text evidence="1">Belongs to the glycosyl hydrolase 3 family.</text>
</comment>
<feature type="domain" description="Fibronectin type III-like" evidence="3">
    <location>
        <begin position="536"/>
        <end position="607"/>
    </location>
</feature>
<dbReference type="PANTHER" id="PTHR42715">
    <property type="entry name" value="BETA-GLUCOSIDASE"/>
    <property type="match status" value="1"/>
</dbReference>
<dbReference type="PATRIC" id="fig|1139219.3.peg.2201"/>
<dbReference type="Gene3D" id="3.20.20.300">
    <property type="entry name" value="Glycoside hydrolase, family 3, N-terminal domain"/>
    <property type="match status" value="1"/>
</dbReference>
<dbReference type="InterPro" id="IPR050288">
    <property type="entry name" value="Cellulose_deg_GH3"/>
</dbReference>
<dbReference type="InterPro" id="IPR036962">
    <property type="entry name" value="Glyco_hydro_3_N_sf"/>
</dbReference>
<protein>
    <recommendedName>
        <fullName evidence="3">Fibronectin type III-like domain-containing protein</fullName>
    </recommendedName>
</protein>
<sequence length="624" mass="70342">MSDGPHGLRKTIDSQNGKELETYRAICFPTLSCVANSWNSELLSKFGQAMAAEFDLRGSDVILGPGVNIKRCPLNGRNFEYFSEDPILTATLAKSFIQGAQGCGVGTVLKHFACNNQEFDRHFSNSIVDERTLREIYLRAFEIIVKETQPWMVMSAYNKVNGVSCFENKFLLDEILRKEWGYTGVVISDWDSVKNRIKSLEATLDLEMPYRYEGLKEVQKVSSEESLQASVDRIKNLIIKKNSQKSLRKKAMFNQADRIKLCQEMAEESIVLLKNDHILPLEQGQSVLVIGEAAENPFIQGGGSARVNPIFVDSIYHEIKKQCPNTEFCQGYVVHNEGFGGVEAHNLADLTKKLETVNTGIIFVGNTYGTESENFDRDSLKLSKVMEELILTCTKVNKNIVVVLQSGSTLDISKWESEVKGIIHMGYAGIKGGTAIANILLGKISPSGRLAESYYTNLNDVPSINNFGVGPDVEYAEKLMVGYRGYTTLGSDVLYPFGYGLTYTEFEYVDYSIKKSNKNLEINVVVKNIGSHDAKETIQVYARPIVSDDEWQRPIRELKGFCKKNILSKNKQTFTINIPLEYFKYFSLTNNRWQLSDMYEIEIGPNVRTIKFKELIKGVYTNET</sequence>